<dbReference type="SMART" id="SM00387">
    <property type="entry name" value="HATPase_c"/>
    <property type="match status" value="1"/>
</dbReference>
<dbReference type="InterPro" id="IPR052023">
    <property type="entry name" value="Histidine_kinase_KdpD"/>
</dbReference>
<dbReference type="EC" id="2.7.13.3" evidence="3"/>
<dbReference type="Proteomes" id="UP000278792">
    <property type="component" value="Unassembled WGS sequence"/>
</dbReference>
<dbReference type="InterPro" id="IPR005467">
    <property type="entry name" value="His_kinase_dom"/>
</dbReference>
<dbReference type="CDD" id="cd00075">
    <property type="entry name" value="HATPase"/>
    <property type="match status" value="1"/>
</dbReference>
<keyword evidence="11" id="KW-0902">Two-component regulatory system</keyword>
<keyword evidence="7" id="KW-0547">Nucleotide-binding</keyword>
<evidence type="ECO:0000256" key="1">
    <source>
        <dbReference type="ARBA" id="ARBA00000085"/>
    </source>
</evidence>
<dbReference type="PANTHER" id="PTHR45569:SF1">
    <property type="entry name" value="SENSOR PROTEIN KDPD"/>
    <property type="match status" value="1"/>
</dbReference>
<dbReference type="InterPro" id="IPR003594">
    <property type="entry name" value="HATPase_dom"/>
</dbReference>
<evidence type="ECO:0000256" key="8">
    <source>
        <dbReference type="ARBA" id="ARBA00022777"/>
    </source>
</evidence>
<evidence type="ECO:0000313" key="16">
    <source>
        <dbReference type="Proteomes" id="UP000278792"/>
    </source>
</evidence>
<evidence type="ECO:0000256" key="12">
    <source>
        <dbReference type="ARBA" id="ARBA00023136"/>
    </source>
</evidence>
<dbReference type="SUPFAM" id="SSF55874">
    <property type="entry name" value="ATPase domain of HSP90 chaperone/DNA topoisomerase II/histidine kinase"/>
    <property type="match status" value="1"/>
</dbReference>
<dbReference type="InterPro" id="IPR004358">
    <property type="entry name" value="Sig_transdc_His_kin-like_C"/>
</dbReference>
<dbReference type="Pfam" id="PF02518">
    <property type="entry name" value="HATPase_c"/>
    <property type="match status" value="1"/>
</dbReference>
<keyword evidence="8" id="KW-0418">Kinase</keyword>
<name>A0A3N3E1H5_9VIBR</name>
<keyword evidence="9" id="KW-0067">ATP-binding</keyword>
<gene>
    <name evidence="15" type="ORF">EGH82_08565</name>
</gene>
<evidence type="ECO:0000256" key="10">
    <source>
        <dbReference type="ARBA" id="ARBA00022989"/>
    </source>
</evidence>
<organism evidence="15 16">
    <name type="scientific">Vibrio ponticus</name>
    <dbReference type="NCBI Taxonomy" id="265668"/>
    <lineage>
        <taxon>Bacteria</taxon>
        <taxon>Pseudomonadati</taxon>
        <taxon>Pseudomonadota</taxon>
        <taxon>Gammaproteobacteria</taxon>
        <taxon>Vibrionales</taxon>
        <taxon>Vibrionaceae</taxon>
        <taxon>Vibrio</taxon>
    </lineage>
</organism>
<evidence type="ECO:0000256" key="5">
    <source>
        <dbReference type="ARBA" id="ARBA00022679"/>
    </source>
</evidence>
<dbReference type="GO" id="GO:0005524">
    <property type="term" value="F:ATP binding"/>
    <property type="evidence" value="ECO:0007669"/>
    <property type="project" value="UniProtKB-KW"/>
</dbReference>
<dbReference type="EMBL" id="RKIK01000019">
    <property type="protein sequence ID" value="ROV60552.1"/>
    <property type="molecule type" value="Genomic_DNA"/>
</dbReference>
<dbReference type="RefSeq" id="WP_123781650.1">
    <property type="nucleotide sequence ID" value="NZ_RKIK01000019.1"/>
</dbReference>
<dbReference type="GO" id="GO:0005886">
    <property type="term" value="C:plasma membrane"/>
    <property type="evidence" value="ECO:0007669"/>
    <property type="project" value="TreeGrafter"/>
</dbReference>
<dbReference type="InterPro" id="IPR036097">
    <property type="entry name" value="HisK_dim/P_sf"/>
</dbReference>
<dbReference type="InterPro" id="IPR038318">
    <property type="entry name" value="KdpD_sf"/>
</dbReference>
<dbReference type="Pfam" id="PF00512">
    <property type="entry name" value="HisKA"/>
    <property type="match status" value="1"/>
</dbReference>
<reference evidence="15 16" key="1">
    <citation type="submission" date="2018-11" db="EMBL/GenBank/DDBJ databases">
        <title>Vibrio ponticus strain CAIM 1751 pathogenic for the snapper Lutjanus guttatus.</title>
        <authorList>
            <person name="Soto-Rodriguez S."/>
            <person name="Lozano-Olvera R."/>
            <person name="Gomez-Gil B."/>
        </authorList>
    </citation>
    <scope>NUCLEOTIDE SEQUENCE [LARGE SCALE GENOMIC DNA]</scope>
    <source>
        <strain evidence="15 16">CAIM 1751</strain>
    </source>
</reference>
<dbReference type="GO" id="GO:0000155">
    <property type="term" value="F:phosphorelay sensor kinase activity"/>
    <property type="evidence" value="ECO:0007669"/>
    <property type="project" value="InterPro"/>
</dbReference>
<evidence type="ECO:0000256" key="11">
    <source>
        <dbReference type="ARBA" id="ARBA00023012"/>
    </source>
</evidence>
<sequence length="476" mass="53233">MKTKEHYNLFFALFLSALLTIIGLLSRKALIETDVAMLFLLINIVCGFILKPSHAYTICIINIASFHYFFLPDFNSFKFQDSHYLITYLVLALSGIFVVHLTQSQRKQLAKNQRLRKKLEAQNALSRQLSCSTTAEQVANQAVNFLHHNYQIESAILSCGNNAQCLASRSGNLSAQLGAQTIDALPDNFTYLSFTNDAKQLAVLVLDKQQAERIDDWFISLVAVSLGRADAISALSQAEANHQVEQVRTTLLASVSHDLKTPLGAIIGSATTLCDQHLHLSDEVQRELLHSIANQGERLNQSLTKLLDITRYTTGSCEIKRDWTEPEELIGSVLAQFKHQLTRHQLRLEGDPMLVDIDALLIEQVVGNLIENAAKYSPENSEIWIQFYYCDGGFHFVITNTSDPIPDNELSKIFDRFYRLESNHVDGTGLGLAICDVIVSAHGGQITVHNIADDGVQFHVTIPCRLFDLQRCVTDE</sequence>
<evidence type="ECO:0000256" key="2">
    <source>
        <dbReference type="ARBA" id="ARBA00004141"/>
    </source>
</evidence>
<keyword evidence="6 13" id="KW-0812">Transmembrane</keyword>
<dbReference type="SMART" id="SM00388">
    <property type="entry name" value="HisKA"/>
    <property type="match status" value="1"/>
</dbReference>
<accession>A0A3N3E1H5</accession>
<dbReference type="Gene3D" id="1.10.287.130">
    <property type="match status" value="1"/>
</dbReference>
<evidence type="ECO:0000256" key="4">
    <source>
        <dbReference type="ARBA" id="ARBA00022553"/>
    </source>
</evidence>
<dbReference type="PANTHER" id="PTHR45569">
    <property type="entry name" value="SENSOR PROTEIN KDPD"/>
    <property type="match status" value="1"/>
</dbReference>
<evidence type="ECO:0000259" key="14">
    <source>
        <dbReference type="PROSITE" id="PS50109"/>
    </source>
</evidence>
<evidence type="ECO:0000256" key="13">
    <source>
        <dbReference type="SAM" id="Phobius"/>
    </source>
</evidence>
<dbReference type="Pfam" id="PF13493">
    <property type="entry name" value="DUF4118"/>
    <property type="match status" value="1"/>
</dbReference>
<dbReference type="CDD" id="cd00082">
    <property type="entry name" value="HisKA"/>
    <property type="match status" value="1"/>
</dbReference>
<dbReference type="InterPro" id="IPR025201">
    <property type="entry name" value="KdpD_TM"/>
</dbReference>
<feature type="transmembrane region" description="Helical" evidence="13">
    <location>
        <begin position="7"/>
        <end position="25"/>
    </location>
</feature>
<evidence type="ECO:0000256" key="7">
    <source>
        <dbReference type="ARBA" id="ARBA00022741"/>
    </source>
</evidence>
<dbReference type="Gene3D" id="3.30.565.10">
    <property type="entry name" value="Histidine kinase-like ATPase, C-terminal domain"/>
    <property type="match status" value="1"/>
</dbReference>
<dbReference type="PROSITE" id="PS50109">
    <property type="entry name" value="HIS_KIN"/>
    <property type="match status" value="1"/>
</dbReference>
<protein>
    <recommendedName>
        <fullName evidence="3">histidine kinase</fullName>
        <ecNumber evidence="3">2.7.13.3</ecNumber>
    </recommendedName>
</protein>
<proteinExistence type="predicted"/>
<feature type="domain" description="Histidine kinase" evidence="14">
    <location>
        <begin position="254"/>
        <end position="466"/>
    </location>
</feature>
<keyword evidence="12 13" id="KW-0472">Membrane</keyword>
<comment type="subcellular location">
    <subcellularLocation>
        <location evidence="2">Membrane</location>
        <topology evidence="2">Multi-pass membrane protein</topology>
    </subcellularLocation>
</comment>
<dbReference type="Gene3D" id="1.20.120.620">
    <property type="entry name" value="Backbone structure of the membrane domain of e. Coli histidine kinase receptor kdpd"/>
    <property type="match status" value="1"/>
</dbReference>
<evidence type="ECO:0000256" key="6">
    <source>
        <dbReference type="ARBA" id="ARBA00022692"/>
    </source>
</evidence>
<comment type="catalytic activity">
    <reaction evidence="1">
        <text>ATP + protein L-histidine = ADP + protein N-phospho-L-histidine.</text>
        <dbReference type="EC" id="2.7.13.3"/>
    </reaction>
</comment>
<evidence type="ECO:0000256" key="9">
    <source>
        <dbReference type="ARBA" id="ARBA00022840"/>
    </source>
</evidence>
<dbReference type="InterPro" id="IPR036890">
    <property type="entry name" value="HATPase_C_sf"/>
</dbReference>
<dbReference type="SUPFAM" id="SSF47384">
    <property type="entry name" value="Homodimeric domain of signal transducing histidine kinase"/>
    <property type="match status" value="1"/>
</dbReference>
<keyword evidence="4" id="KW-0597">Phosphoprotein</keyword>
<keyword evidence="10 13" id="KW-1133">Transmembrane helix</keyword>
<dbReference type="AlphaFoldDB" id="A0A3N3E1H5"/>
<evidence type="ECO:0000256" key="3">
    <source>
        <dbReference type="ARBA" id="ARBA00012438"/>
    </source>
</evidence>
<comment type="caution">
    <text evidence="15">The sequence shown here is derived from an EMBL/GenBank/DDBJ whole genome shotgun (WGS) entry which is preliminary data.</text>
</comment>
<evidence type="ECO:0000313" key="15">
    <source>
        <dbReference type="EMBL" id="ROV60552.1"/>
    </source>
</evidence>
<dbReference type="InterPro" id="IPR003661">
    <property type="entry name" value="HisK_dim/P_dom"/>
</dbReference>
<keyword evidence="5" id="KW-0808">Transferase</keyword>
<dbReference type="PRINTS" id="PR00344">
    <property type="entry name" value="BCTRLSENSOR"/>
</dbReference>
<feature type="transmembrane region" description="Helical" evidence="13">
    <location>
        <begin position="83"/>
        <end position="102"/>
    </location>
</feature>